<dbReference type="InterPro" id="IPR036390">
    <property type="entry name" value="WH_DNA-bd_sf"/>
</dbReference>
<dbReference type="InterPro" id="IPR005119">
    <property type="entry name" value="LysR_subst-bd"/>
</dbReference>
<dbReference type="GO" id="GO:0003700">
    <property type="term" value="F:DNA-binding transcription factor activity"/>
    <property type="evidence" value="ECO:0007669"/>
    <property type="project" value="InterPro"/>
</dbReference>
<dbReference type="InterPro" id="IPR000847">
    <property type="entry name" value="LysR_HTH_N"/>
</dbReference>
<dbReference type="Gene3D" id="3.40.190.10">
    <property type="entry name" value="Periplasmic binding protein-like II"/>
    <property type="match status" value="2"/>
</dbReference>
<dbReference type="GO" id="GO:0003677">
    <property type="term" value="F:DNA binding"/>
    <property type="evidence" value="ECO:0007669"/>
    <property type="project" value="UniProtKB-KW"/>
</dbReference>
<evidence type="ECO:0000256" key="3">
    <source>
        <dbReference type="ARBA" id="ARBA00023125"/>
    </source>
</evidence>
<dbReference type="RefSeq" id="WP_024005374.1">
    <property type="nucleotide sequence ID" value="NZ_KI650980.1"/>
</dbReference>
<dbReference type="InterPro" id="IPR036388">
    <property type="entry name" value="WH-like_DNA-bd_sf"/>
</dbReference>
<dbReference type="Pfam" id="PF03466">
    <property type="entry name" value="LysR_substrate"/>
    <property type="match status" value="1"/>
</dbReference>
<feature type="domain" description="HTH lysR-type" evidence="5">
    <location>
        <begin position="1"/>
        <end position="58"/>
    </location>
</feature>
<dbReference type="PANTHER" id="PTHR30118:SF15">
    <property type="entry name" value="TRANSCRIPTIONAL REGULATORY PROTEIN"/>
    <property type="match status" value="1"/>
</dbReference>
<dbReference type="SUPFAM" id="SSF46785">
    <property type="entry name" value="Winged helix' DNA-binding domain"/>
    <property type="match status" value="1"/>
</dbReference>
<dbReference type="SUPFAM" id="SSF53850">
    <property type="entry name" value="Periplasmic binding protein-like II"/>
    <property type="match status" value="1"/>
</dbReference>
<dbReference type="OrthoDB" id="8924032at2"/>
<keyword evidence="4" id="KW-0804">Transcription</keyword>
<dbReference type="CDD" id="cd08459">
    <property type="entry name" value="PBP2_DntR_NahR_LinR_like"/>
    <property type="match status" value="1"/>
</dbReference>
<dbReference type="AlphaFoldDB" id="V8QQD9"/>
<evidence type="ECO:0000313" key="7">
    <source>
        <dbReference type="Proteomes" id="UP000018733"/>
    </source>
</evidence>
<dbReference type="EMBL" id="AYXT01000010">
    <property type="protein sequence ID" value="ETF01543.1"/>
    <property type="molecule type" value="Genomic_DNA"/>
</dbReference>
<dbReference type="PANTHER" id="PTHR30118">
    <property type="entry name" value="HTH-TYPE TRANSCRIPTIONAL REGULATOR LEUO-RELATED"/>
    <property type="match status" value="1"/>
</dbReference>
<dbReference type="Pfam" id="PF00126">
    <property type="entry name" value="HTH_1"/>
    <property type="match status" value="1"/>
</dbReference>
<dbReference type="InterPro" id="IPR050389">
    <property type="entry name" value="LysR-type_TF"/>
</dbReference>
<reference evidence="6 7" key="1">
    <citation type="journal article" date="2014" name="Genome Announc.">
        <title>Draft Genome Sequence of Advenella kashmirensis Strain W13003, a Polycyclic Aromatic Hydrocarbon-Degrading Bacterium.</title>
        <authorList>
            <person name="Wang X."/>
            <person name="Jin D."/>
            <person name="Zhou L."/>
            <person name="Wu L."/>
            <person name="An W."/>
            <person name="Zhao L."/>
        </authorList>
    </citation>
    <scope>NUCLEOTIDE SEQUENCE [LARGE SCALE GENOMIC DNA]</scope>
    <source>
        <strain evidence="6 7">W13003</strain>
    </source>
</reference>
<evidence type="ECO:0000256" key="2">
    <source>
        <dbReference type="ARBA" id="ARBA00023015"/>
    </source>
</evidence>
<dbReference type="PROSITE" id="PS50931">
    <property type="entry name" value="HTH_LYSR"/>
    <property type="match status" value="1"/>
</dbReference>
<dbReference type="PATRIC" id="fig|1424334.3.peg.2425"/>
<dbReference type="STRING" id="1424334.W822_12040"/>
<keyword evidence="2" id="KW-0805">Transcription regulation</keyword>
<gene>
    <name evidence="6" type="ORF">W822_12040</name>
</gene>
<dbReference type="Gene3D" id="1.10.10.10">
    <property type="entry name" value="Winged helix-like DNA-binding domain superfamily/Winged helix DNA-binding domain"/>
    <property type="match status" value="1"/>
</dbReference>
<dbReference type="Proteomes" id="UP000018733">
    <property type="component" value="Unassembled WGS sequence"/>
</dbReference>
<evidence type="ECO:0000259" key="5">
    <source>
        <dbReference type="PROSITE" id="PS50931"/>
    </source>
</evidence>
<dbReference type="HOGENOM" id="CLU_039613_39_0_4"/>
<organism evidence="6 7">
    <name type="scientific">Advenella kashmirensis W13003</name>
    <dbReference type="NCBI Taxonomy" id="1424334"/>
    <lineage>
        <taxon>Bacteria</taxon>
        <taxon>Pseudomonadati</taxon>
        <taxon>Pseudomonadota</taxon>
        <taxon>Betaproteobacteria</taxon>
        <taxon>Burkholderiales</taxon>
        <taxon>Alcaligenaceae</taxon>
    </lineage>
</organism>
<evidence type="ECO:0000313" key="6">
    <source>
        <dbReference type="EMBL" id="ETF01543.1"/>
    </source>
</evidence>
<name>V8QQD9_9BURK</name>
<comment type="similarity">
    <text evidence="1">Belongs to the LysR transcriptional regulatory family.</text>
</comment>
<evidence type="ECO:0000256" key="4">
    <source>
        <dbReference type="ARBA" id="ARBA00023163"/>
    </source>
</evidence>
<keyword evidence="7" id="KW-1185">Reference proteome</keyword>
<keyword evidence="3" id="KW-0238">DNA-binding</keyword>
<sequence length="295" mass="33489">MDMKLLAVFDEIYKTRSVSRAGENLGLPQTSVSLALARLRRQFDDQLFVRTANGMVPTPRAALLVPQLRQALQLLQSATQQQVKFDPASSFRIFRIAMTDISHLEFLPAMMNKLAKTAPNTQIKVLRITSETGKLLESGDADLAIGYMPELEAGFYQQKLFKDGFACVIRRDHPRIDRKLTENRFKSERHVVLIAPGTGNEIVEHELKRQGMQRKVALSLPTLPGVGNLLANTDLIATVPERVAQTLAKIAHVKILIPPYRFPDFSIKQHWHERYHQDPGNRWLRSTLAELFLEM</sequence>
<proteinExistence type="inferred from homology"/>
<protein>
    <submittedName>
        <fullName evidence="6">LysR family transcriptional regulator</fullName>
    </submittedName>
</protein>
<dbReference type="eggNOG" id="COG0583">
    <property type="taxonomic scope" value="Bacteria"/>
</dbReference>
<comment type="caution">
    <text evidence="6">The sequence shown here is derived from an EMBL/GenBank/DDBJ whole genome shotgun (WGS) entry which is preliminary data.</text>
</comment>
<evidence type="ECO:0000256" key="1">
    <source>
        <dbReference type="ARBA" id="ARBA00009437"/>
    </source>
</evidence>
<accession>V8QQD9</accession>